<dbReference type="InterPro" id="IPR029063">
    <property type="entry name" value="SAM-dependent_MTases_sf"/>
</dbReference>
<dbReference type="Proteomes" id="UP000028545">
    <property type="component" value="Unassembled WGS sequence"/>
</dbReference>
<evidence type="ECO:0000313" key="3">
    <source>
        <dbReference type="EMBL" id="KEZ39863.1"/>
    </source>
</evidence>
<dbReference type="Pfam" id="PF13489">
    <property type="entry name" value="Methyltransf_23"/>
    <property type="match status" value="1"/>
</dbReference>
<accession>A0A084FXQ1</accession>
<evidence type="ECO:0000256" key="1">
    <source>
        <dbReference type="ARBA" id="ARBA00038158"/>
    </source>
</evidence>
<dbReference type="KEGG" id="sapo:SAPIO_CDS8805"/>
<feature type="compositionally biased region" description="Pro residues" evidence="2">
    <location>
        <begin position="543"/>
        <end position="554"/>
    </location>
</feature>
<feature type="compositionally biased region" description="Polar residues" evidence="2">
    <location>
        <begin position="509"/>
        <end position="522"/>
    </location>
</feature>
<dbReference type="GO" id="GO:0008168">
    <property type="term" value="F:methyltransferase activity"/>
    <property type="evidence" value="ECO:0007669"/>
    <property type="project" value="TreeGrafter"/>
</dbReference>
<reference evidence="3 4" key="1">
    <citation type="journal article" date="2014" name="Genome Announc.">
        <title>Draft genome sequence of the pathogenic fungus Scedosporium apiospermum.</title>
        <authorList>
            <person name="Vandeputte P."/>
            <person name="Ghamrawi S."/>
            <person name="Rechenmann M."/>
            <person name="Iltis A."/>
            <person name="Giraud S."/>
            <person name="Fleury M."/>
            <person name="Thornton C."/>
            <person name="Delhaes L."/>
            <person name="Meyer W."/>
            <person name="Papon N."/>
            <person name="Bouchara J.P."/>
        </authorList>
    </citation>
    <scope>NUCLEOTIDE SEQUENCE [LARGE SCALE GENOMIC DNA]</scope>
    <source>
        <strain evidence="3 4">IHEM 14462</strain>
    </source>
</reference>
<evidence type="ECO:0000313" key="4">
    <source>
        <dbReference type="Proteomes" id="UP000028545"/>
    </source>
</evidence>
<dbReference type="AlphaFoldDB" id="A0A084FXQ1"/>
<feature type="compositionally biased region" description="Low complexity" evidence="2">
    <location>
        <begin position="523"/>
        <end position="533"/>
    </location>
</feature>
<feature type="region of interest" description="Disordered" evidence="2">
    <location>
        <begin position="502"/>
        <end position="554"/>
    </location>
</feature>
<dbReference type="EMBL" id="JOWA01000132">
    <property type="protein sequence ID" value="KEZ39863.1"/>
    <property type="molecule type" value="Genomic_DNA"/>
</dbReference>
<gene>
    <name evidence="3" type="ORF">SAPIO_CDS8805</name>
</gene>
<comment type="similarity">
    <text evidence="1">Belongs to the methyltransferase superfamily. LaeA methyltransferase family.</text>
</comment>
<protein>
    <recommendedName>
        <fullName evidence="5">Methyltransferase domain-containing protein</fullName>
    </recommendedName>
</protein>
<dbReference type="HOGENOM" id="CLU_491882_0_0_1"/>
<dbReference type="PANTHER" id="PTHR43591">
    <property type="entry name" value="METHYLTRANSFERASE"/>
    <property type="match status" value="1"/>
</dbReference>
<comment type="caution">
    <text evidence="3">The sequence shown here is derived from an EMBL/GenBank/DDBJ whole genome shotgun (WGS) entry which is preliminary data.</text>
</comment>
<name>A0A084FXQ1_PSEDA</name>
<dbReference type="CDD" id="cd02440">
    <property type="entry name" value="AdoMet_MTases"/>
    <property type="match status" value="1"/>
</dbReference>
<sequence length="554" mass="62097">MGANDEQQNESMDINHHTPTVALDGKLYLAPLEKEKVKKAIDIGTGTGIWAINFADEFPDAEIIGTDISPIQPGWVPPNLKFEIEDCTQPWTFAPDSFDYVHLRWLVGSIPDWEALYKEAFRACRPGGWVESFEPESDVVSDDGTVTEHTALGQWGKFFAEGEKKTARLFTVVRRGLQRKYMEEAGFVDIKEFDFKRKQTIQPWGGNLPCCHGPKDGCVAHNSARTPTFWDSSLPSSVKPVTDSFLETIFGDRSKNKPSQGQGRAPEPEPVILSVLPRESANLDNLPLVHPSVPYTISFYHIHAAMSAVADGEDPSALLNFLTCRGTSGSRPKIAWSVTPLVANGTFLLEHAYEFPINLQHEAGDTSYHTKNWFVSKGFRSFAPCSHCVYVFRSIRETRKDRGDRHVCVEFSLRNVLGQEFRDEWSCEAGRRQPQKMCCGMCYTDFCLSFQPQWRAVQVRLWSHRDLGAGVDPSDPKWIAAMGGQAIQRVKKDFGRIRSAFRSPAELGQQETQNDMNWQSPAMSSQQGSQMGSYALQDASNAPSPPPYSPKDIY</sequence>
<proteinExistence type="inferred from homology"/>
<dbReference type="GeneID" id="27727877"/>
<dbReference type="Gene3D" id="3.40.50.150">
    <property type="entry name" value="Vaccinia Virus protein VP39"/>
    <property type="match status" value="1"/>
</dbReference>
<dbReference type="VEuPathDB" id="FungiDB:SAPIO_CDS8805"/>
<organism evidence="3 4">
    <name type="scientific">Pseudallescheria apiosperma</name>
    <name type="common">Scedosporium apiospermum</name>
    <dbReference type="NCBI Taxonomy" id="563466"/>
    <lineage>
        <taxon>Eukaryota</taxon>
        <taxon>Fungi</taxon>
        <taxon>Dikarya</taxon>
        <taxon>Ascomycota</taxon>
        <taxon>Pezizomycotina</taxon>
        <taxon>Sordariomycetes</taxon>
        <taxon>Hypocreomycetidae</taxon>
        <taxon>Microascales</taxon>
        <taxon>Microascaceae</taxon>
        <taxon>Scedosporium</taxon>
    </lineage>
</organism>
<dbReference type="SUPFAM" id="SSF53335">
    <property type="entry name" value="S-adenosyl-L-methionine-dependent methyltransferases"/>
    <property type="match status" value="1"/>
</dbReference>
<dbReference type="RefSeq" id="XP_016639662.1">
    <property type="nucleotide sequence ID" value="XM_016790359.1"/>
</dbReference>
<keyword evidence="4" id="KW-1185">Reference proteome</keyword>
<evidence type="ECO:0008006" key="5">
    <source>
        <dbReference type="Google" id="ProtNLM"/>
    </source>
</evidence>
<evidence type="ECO:0000256" key="2">
    <source>
        <dbReference type="SAM" id="MobiDB-lite"/>
    </source>
</evidence>
<dbReference type="OrthoDB" id="2013972at2759"/>
<dbReference type="PANTHER" id="PTHR43591:SF10">
    <property type="entry name" value="ABC TRANSMEMBRANE TYPE-1 DOMAIN-CONTAINING PROTEIN-RELATED"/>
    <property type="match status" value="1"/>
</dbReference>